<dbReference type="SUPFAM" id="SSF102405">
    <property type="entry name" value="MCP/YpsA-like"/>
    <property type="match status" value="1"/>
</dbReference>
<dbReference type="InterPro" id="IPR036388">
    <property type="entry name" value="WH-like_DNA-bd_sf"/>
</dbReference>
<evidence type="ECO:0000313" key="6">
    <source>
        <dbReference type="Proteomes" id="UP000251800"/>
    </source>
</evidence>
<dbReference type="Proteomes" id="UP000251800">
    <property type="component" value="Unassembled WGS sequence"/>
</dbReference>
<organism evidence="5 6">
    <name type="scientific">Abyssibacter profundi</name>
    <dbReference type="NCBI Taxonomy" id="2182787"/>
    <lineage>
        <taxon>Bacteria</taxon>
        <taxon>Pseudomonadati</taxon>
        <taxon>Pseudomonadota</taxon>
        <taxon>Gammaproteobacteria</taxon>
        <taxon>Chromatiales</taxon>
        <taxon>Oceanococcaceae</taxon>
        <taxon>Abyssibacter</taxon>
    </lineage>
</organism>
<comment type="caution">
    <text evidence="5">The sequence shown here is derived from an EMBL/GenBank/DDBJ whole genome shotgun (WGS) entry which is preliminary data.</text>
</comment>
<dbReference type="InterPro" id="IPR057666">
    <property type="entry name" value="DrpA_SLOG"/>
</dbReference>
<dbReference type="OrthoDB" id="9785707at2"/>
<evidence type="ECO:0000259" key="4">
    <source>
        <dbReference type="Pfam" id="PF17782"/>
    </source>
</evidence>
<feature type="domain" description="Smf/DprA SLOG" evidence="3">
    <location>
        <begin position="57"/>
        <end position="263"/>
    </location>
</feature>
<dbReference type="InterPro" id="IPR003488">
    <property type="entry name" value="DprA"/>
</dbReference>
<sequence>MSRLLEAFGTPQRALEASVADREQVGLPRSVATALDQPHDAITADIEWLDAAANRHLITREDPRYPPRLREIPNPPPVLFALGDPEVLSLPQIAIVGSRSPTPQGAEHAFGFGRSLAARGLTVTSGLALGVDGQAHRGALAAGGLTVAVCGTGLDRVYPAAHRDLAHAIAEEGVLLSEWPPGTPPKAEHFPRRNRIISGLSLGVLVVEAATESGSLITARDAMEQNREVFAIPGSIHNVLARGCHRLIREGATLVETAEDVLAPLSGQLNWTPGAATPAPEPSPSPDGYDADYQQLLAALGDAPASLDQLVDRTGLTVEAVSSMLLVLELDGVIAPSSGGLFMRLSSAH</sequence>
<name>A0A383XRH0_9GAMM</name>
<accession>A0A383XRH0</accession>
<dbReference type="Gene3D" id="3.40.50.450">
    <property type="match status" value="1"/>
</dbReference>
<dbReference type="AlphaFoldDB" id="A0A383XRH0"/>
<feature type="domain" description="DprA winged helix" evidence="4">
    <location>
        <begin position="280"/>
        <end position="340"/>
    </location>
</feature>
<dbReference type="EMBL" id="QEQK01000012">
    <property type="protein sequence ID" value="PWN55224.1"/>
    <property type="molecule type" value="Genomic_DNA"/>
</dbReference>
<keyword evidence="6" id="KW-1185">Reference proteome</keyword>
<dbReference type="NCBIfam" id="TIGR00732">
    <property type="entry name" value="dprA"/>
    <property type="match status" value="1"/>
</dbReference>
<feature type="region of interest" description="Disordered" evidence="2">
    <location>
        <begin position="269"/>
        <end position="290"/>
    </location>
</feature>
<dbReference type="Pfam" id="PF02481">
    <property type="entry name" value="DNA_processg_A"/>
    <property type="match status" value="1"/>
</dbReference>
<evidence type="ECO:0000256" key="2">
    <source>
        <dbReference type="SAM" id="MobiDB-lite"/>
    </source>
</evidence>
<protein>
    <submittedName>
        <fullName evidence="5">DNA-protecting protein DprA</fullName>
    </submittedName>
</protein>
<evidence type="ECO:0000256" key="1">
    <source>
        <dbReference type="ARBA" id="ARBA00006525"/>
    </source>
</evidence>
<dbReference type="PANTHER" id="PTHR43022">
    <property type="entry name" value="PROTEIN SMF"/>
    <property type="match status" value="1"/>
</dbReference>
<reference evidence="5 6" key="1">
    <citation type="submission" date="2018-05" db="EMBL/GenBank/DDBJ databases">
        <title>Abyssibacter profundi OUC007T gen. nov., sp. nov, a marine bacterium isolated from seawater of the Mariana Trench.</title>
        <authorList>
            <person name="Zhou S."/>
        </authorList>
    </citation>
    <scope>NUCLEOTIDE SEQUENCE [LARGE SCALE GENOMIC DNA]</scope>
    <source>
        <strain evidence="5 6">OUC007</strain>
    </source>
</reference>
<evidence type="ECO:0000259" key="3">
    <source>
        <dbReference type="Pfam" id="PF02481"/>
    </source>
</evidence>
<dbReference type="GO" id="GO:0009294">
    <property type="term" value="P:DNA-mediated transformation"/>
    <property type="evidence" value="ECO:0007669"/>
    <property type="project" value="InterPro"/>
</dbReference>
<gene>
    <name evidence="5" type="primary">dprA</name>
    <name evidence="5" type="ORF">DEH80_13450</name>
</gene>
<dbReference type="InterPro" id="IPR041614">
    <property type="entry name" value="DprA_WH"/>
</dbReference>
<evidence type="ECO:0000313" key="5">
    <source>
        <dbReference type="EMBL" id="PWN55224.1"/>
    </source>
</evidence>
<dbReference type="PANTHER" id="PTHR43022:SF1">
    <property type="entry name" value="PROTEIN SMF"/>
    <property type="match status" value="1"/>
</dbReference>
<dbReference type="Pfam" id="PF17782">
    <property type="entry name" value="WHD_DprA"/>
    <property type="match status" value="1"/>
</dbReference>
<proteinExistence type="inferred from homology"/>
<dbReference type="Gene3D" id="1.10.10.10">
    <property type="entry name" value="Winged helix-like DNA-binding domain superfamily/Winged helix DNA-binding domain"/>
    <property type="match status" value="1"/>
</dbReference>
<comment type="similarity">
    <text evidence="1">Belongs to the DprA/Smf family.</text>
</comment>